<keyword evidence="2" id="KW-1185">Reference proteome</keyword>
<protein>
    <recommendedName>
        <fullName evidence="3">Secreted protein</fullName>
    </recommendedName>
</protein>
<evidence type="ECO:0008006" key="3">
    <source>
        <dbReference type="Google" id="ProtNLM"/>
    </source>
</evidence>
<dbReference type="RefSeq" id="WP_260572984.1">
    <property type="nucleotide sequence ID" value="NZ_CP104205.1"/>
</dbReference>
<dbReference type="EMBL" id="CP104205">
    <property type="protein sequence ID" value="UWX55132.1"/>
    <property type="molecule type" value="Genomic_DNA"/>
</dbReference>
<name>A0ABY5Y7Z6_9FLAO</name>
<gene>
    <name evidence="1" type="ORF">NYZ99_00335</name>
</gene>
<proteinExistence type="predicted"/>
<dbReference type="Proteomes" id="UP001059209">
    <property type="component" value="Chromosome"/>
</dbReference>
<sequence length="89" mass="10292">MRVYLFFKIAMVFLALDSCGGCEPEDLLDEECLAQKDADIRKAEDFAESERQDILNNDELSEEQVQSLLNLIEIDLELEKEEILFESCK</sequence>
<organism evidence="1 2">
    <name type="scientific">Maribacter litopenaei</name>
    <dbReference type="NCBI Taxonomy" id="2976127"/>
    <lineage>
        <taxon>Bacteria</taxon>
        <taxon>Pseudomonadati</taxon>
        <taxon>Bacteroidota</taxon>
        <taxon>Flavobacteriia</taxon>
        <taxon>Flavobacteriales</taxon>
        <taxon>Flavobacteriaceae</taxon>
        <taxon>Maribacter</taxon>
    </lineage>
</organism>
<evidence type="ECO:0000313" key="1">
    <source>
        <dbReference type="EMBL" id="UWX55132.1"/>
    </source>
</evidence>
<evidence type="ECO:0000313" key="2">
    <source>
        <dbReference type="Proteomes" id="UP001059209"/>
    </source>
</evidence>
<accession>A0ABY5Y7Z6</accession>
<reference evidence="1" key="1">
    <citation type="submission" date="2022-09" db="EMBL/GenBank/DDBJ databases">
        <title>Maribacter litopenaei sp. nov., isolated from the intestinal tract of the Pacific White Shrimp, Litopenaeus vannamei.</title>
        <authorList>
            <person name="Kim S.Y."/>
            <person name="Hwang C.Y."/>
        </authorList>
    </citation>
    <scope>NUCLEOTIDE SEQUENCE</scope>
    <source>
        <strain evidence="1">HL-LV01</strain>
    </source>
</reference>